<dbReference type="Proteomes" id="UP000332933">
    <property type="component" value="Unassembled WGS sequence"/>
</dbReference>
<reference evidence="2" key="2">
    <citation type="submission" date="2019-06" db="EMBL/GenBank/DDBJ databases">
        <title>Genomics analysis of Aphanomyces spp. identifies a new class of oomycete effector associated with host adaptation.</title>
        <authorList>
            <person name="Gaulin E."/>
        </authorList>
    </citation>
    <scope>NUCLEOTIDE SEQUENCE</scope>
    <source>
        <strain evidence="2">CBS 578.67</strain>
    </source>
</reference>
<gene>
    <name evidence="3" type="primary">Aste57867_18296</name>
    <name evidence="2" type="ORF">As57867_018234</name>
    <name evidence="3" type="ORF">ASTE57867_18296</name>
</gene>
<dbReference type="SMART" id="SM00015">
    <property type="entry name" value="IQ"/>
    <property type="match status" value="4"/>
</dbReference>
<protein>
    <submittedName>
        <fullName evidence="3">Aste57867_18296 protein</fullName>
    </submittedName>
</protein>
<dbReference type="EMBL" id="CAADRA010006403">
    <property type="protein sequence ID" value="VFT95033.1"/>
    <property type="molecule type" value="Genomic_DNA"/>
</dbReference>
<proteinExistence type="predicted"/>
<sequence>MLSLNTYGLAKSSNQLTLPRLVPHPPIRDSNSYSVGKLAQERRDVHPWYRTTSGFQHGRHVDFQDLGLNLSPLKAHCRHMAFTNEFLEGPFTDSSLGSLETKKKRLVLSDRLRAERKIRMKQKFDEKQLQLSFKREIRRELREKRRLELGEQSQASVVIQARARGMITRGRLHAARRATEQVNAVKIQTFFRSQMRVRAAKRELQKIKDDIRADAACIIQRQIRRHLAKKRARAELRRRRELRTHRRAQILREAEEARKRAAVHMQRLGRGYLVRKKMAARRLVVDVALPMASQPNAKRKTQPQPPSKAKTSAPPPTKLNKKKRQEGGLGSRRMSSMDVNGMLNDA</sequence>
<dbReference type="OrthoDB" id="76625at2759"/>
<dbReference type="EMBL" id="VJMH01006382">
    <property type="protein sequence ID" value="KAF0690315.1"/>
    <property type="molecule type" value="Genomic_DNA"/>
</dbReference>
<evidence type="ECO:0000313" key="2">
    <source>
        <dbReference type="EMBL" id="KAF0690315.1"/>
    </source>
</evidence>
<evidence type="ECO:0000313" key="4">
    <source>
        <dbReference type="Proteomes" id="UP000332933"/>
    </source>
</evidence>
<feature type="region of interest" description="Disordered" evidence="1">
    <location>
        <begin position="291"/>
        <end position="346"/>
    </location>
</feature>
<organism evidence="3 4">
    <name type="scientific">Aphanomyces stellatus</name>
    <dbReference type="NCBI Taxonomy" id="120398"/>
    <lineage>
        <taxon>Eukaryota</taxon>
        <taxon>Sar</taxon>
        <taxon>Stramenopiles</taxon>
        <taxon>Oomycota</taxon>
        <taxon>Saprolegniomycetes</taxon>
        <taxon>Saprolegniales</taxon>
        <taxon>Verrucalvaceae</taxon>
        <taxon>Aphanomyces</taxon>
    </lineage>
</organism>
<evidence type="ECO:0000256" key="1">
    <source>
        <dbReference type="SAM" id="MobiDB-lite"/>
    </source>
</evidence>
<dbReference type="PROSITE" id="PS50096">
    <property type="entry name" value="IQ"/>
    <property type="match status" value="4"/>
</dbReference>
<dbReference type="Pfam" id="PF00612">
    <property type="entry name" value="IQ"/>
    <property type="match status" value="2"/>
</dbReference>
<accession>A0A485LAK9</accession>
<evidence type="ECO:0000313" key="3">
    <source>
        <dbReference type="EMBL" id="VFT95033.1"/>
    </source>
</evidence>
<dbReference type="AlphaFoldDB" id="A0A485LAK9"/>
<dbReference type="InterPro" id="IPR000048">
    <property type="entry name" value="IQ_motif_EF-hand-BS"/>
</dbReference>
<name>A0A485LAK9_9STRA</name>
<reference evidence="3 4" key="1">
    <citation type="submission" date="2019-03" db="EMBL/GenBank/DDBJ databases">
        <authorList>
            <person name="Gaulin E."/>
            <person name="Dumas B."/>
        </authorList>
    </citation>
    <scope>NUCLEOTIDE SEQUENCE [LARGE SCALE GENOMIC DNA]</scope>
    <source>
        <strain evidence="3">CBS 568.67</strain>
    </source>
</reference>
<keyword evidence="4" id="KW-1185">Reference proteome</keyword>